<accession>A0A931AWL5</accession>
<reference evidence="1" key="1">
    <citation type="submission" date="2020-11" db="EMBL/GenBank/DDBJ databases">
        <title>Halonatronomonas betainensis gen. nov., sp. nov. a novel haloalkaliphilic representative of the family Halanaerobiacae capable of betaine degradation.</title>
        <authorList>
            <person name="Boltyanskaya Y."/>
            <person name="Kevbrin V."/>
            <person name="Detkova E."/>
            <person name="Grouzdev D.S."/>
            <person name="Koziaeva V."/>
            <person name="Zhilina T."/>
        </authorList>
    </citation>
    <scope>NUCLEOTIDE SEQUENCE</scope>
    <source>
        <strain evidence="1">Z-7014</strain>
    </source>
</reference>
<name>A0A931AWL5_9FIRM</name>
<gene>
    <name evidence="1" type="ORF">I0Q91_12225</name>
</gene>
<evidence type="ECO:0000313" key="1">
    <source>
        <dbReference type="EMBL" id="MBF8437855.1"/>
    </source>
</evidence>
<dbReference type="InterPro" id="IPR045527">
    <property type="entry name" value="DUF6470"/>
</dbReference>
<dbReference type="Pfam" id="PF20074">
    <property type="entry name" value="DUF6470"/>
    <property type="match status" value="1"/>
</dbReference>
<comment type="caution">
    <text evidence="1">The sequence shown here is derived from an EMBL/GenBank/DDBJ whole genome shotgun (WGS) entry which is preliminary data.</text>
</comment>
<keyword evidence="2" id="KW-1185">Reference proteome</keyword>
<dbReference type="AlphaFoldDB" id="A0A931AWL5"/>
<proteinExistence type="predicted"/>
<protein>
    <submittedName>
        <fullName evidence="1">Uncharacterized protein</fullName>
    </submittedName>
</protein>
<evidence type="ECO:0000313" key="2">
    <source>
        <dbReference type="Proteomes" id="UP000621436"/>
    </source>
</evidence>
<dbReference type="Proteomes" id="UP000621436">
    <property type="component" value="Unassembled WGS sequence"/>
</dbReference>
<sequence length="192" mass="21021">MALNIARIEVDYTPGLVGLDIRDPEVGVQPTKDSVIVNQGQDSLEISAEAAQLETTSYPSRADMGLLTIIDRGDTTASESQQAALQAIAKYANEGDQLANFQQFDIADLARQNSRLGDQQIELGYKRRPEHTYIPEQLEINHQEGPVDVTTQRAGQANKVGVQPQLGDVQSYLRQHPDVEITAPGVRMNLLG</sequence>
<dbReference type="RefSeq" id="WP_270454889.1">
    <property type="nucleotide sequence ID" value="NZ_JADPIE010000007.1"/>
</dbReference>
<dbReference type="EMBL" id="JADPIE010000007">
    <property type="protein sequence ID" value="MBF8437855.1"/>
    <property type="molecule type" value="Genomic_DNA"/>
</dbReference>
<organism evidence="1 2">
    <name type="scientific">Halonatronomonas betaini</name>
    <dbReference type="NCBI Taxonomy" id="2778430"/>
    <lineage>
        <taxon>Bacteria</taxon>
        <taxon>Bacillati</taxon>
        <taxon>Bacillota</taxon>
        <taxon>Clostridia</taxon>
        <taxon>Halanaerobiales</taxon>
        <taxon>Halarsenatibacteraceae</taxon>
        <taxon>Halonatronomonas</taxon>
    </lineage>
</organism>